<protein>
    <submittedName>
        <fullName evidence="1">Uncharacterized protein</fullName>
    </submittedName>
</protein>
<evidence type="ECO:0000313" key="3">
    <source>
        <dbReference type="EMBL" id="AOV60133.1"/>
    </source>
</evidence>
<name>G8EXZ2_9CAUD</name>
<gene>
    <name evidence="3" type="ORF">P29A0810_197</name>
    <name evidence="2" type="ORF">SXCG_00093</name>
    <name evidence="1" type="ORF">SXFG_00132</name>
</gene>
<dbReference type="OrthoDB" id="25891at10239"/>
<dbReference type="EMBL" id="HQ634178">
    <property type="protein sequence ID" value="AGN34035.1"/>
    <property type="molecule type" value="Genomic_DNA"/>
</dbReference>
<dbReference type="RefSeq" id="YP_008125728.1">
    <property type="nucleotide sequence ID" value="NC_021530.1"/>
</dbReference>
<dbReference type="EMBL" id="KU686203">
    <property type="protein sequence ID" value="AOV60133.1"/>
    <property type="molecule type" value="Genomic_DNA"/>
</dbReference>
<keyword evidence="4" id="KW-1185">Reference proteome</keyword>
<sequence>MDLPKIKNENLPEELRKILGDDDAEFDAIVNPADIIGINAINSTEFEDERLKIAHMLINSRKKLEDFRFQSKKQYK</sequence>
<dbReference type="GeneID" id="16045122"/>
<organism evidence="1 6">
    <name type="scientific">Synechococcus phage S-CAM8</name>
    <dbReference type="NCBI Taxonomy" id="754038"/>
    <lineage>
        <taxon>Viruses</taxon>
        <taxon>Duplodnaviria</taxon>
        <taxon>Heunggongvirae</taxon>
        <taxon>Uroviricota</taxon>
        <taxon>Caudoviricetes</taxon>
        <taxon>Pantevenvirales</taxon>
        <taxon>Kyanoviridae</taxon>
        <taxon>Neritesvirus</taxon>
        <taxon>Neritesvirus scam8</taxon>
    </lineage>
</organism>
<evidence type="ECO:0000313" key="2">
    <source>
        <dbReference type="EMBL" id="AGN34035.1"/>
    </source>
</evidence>
<evidence type="ECO:0000313" key="5">
    <source>
        <dbReference type="Proteomes" id="UP000224839"/>
    </source>
</evidence>
<evidence type="ECO:0000313" key="1">
    <source>
        <dbReference type="EMBL" id="AET72682.1"/>
    </source>
</evidence>
<dbReference type="KEGG" id="vg:16045122"/>
<dbReference type="Proteomes" id="UP000297591">
    <property type="component" value="Segment"/>
</dbReference>
<dbReference type="Proteomes" id="UP000014318">
    <property type="component" value="Segment"/>
</dbReference>
<evidence type="ECO:0000313" key="4">
    <source>
        <dbReference type="Proteomes" id="UP000014318"/>
    </source>
</evidence>
<dbReference type="Proteomes" id="UP000224839">
    <property type="component" value="Segment"/>
</dbReference>
<proteinExistence type="predicted"/>
<reference evidence="1 6" key="2">
    <citation type="submission" date="2010-12" db="EMBL/GenBank/DDBJ databases">
        <title>The Genome Sequence of Synechococcus phage S-CAM8 0608SB47.</title>
        <authorList>
            <consortium name="The Broad Institute Genome Sequencing Platform"/>
            <person name="Henn M.R."/>
            <person name="Martiny J."/>
            <person name="Weihe C."/>
            <person name="Levin J."/>
            <person name="Malboeuf C."/>
            <person name="Casali M."/>
            <person name="Russ C."/>
            <person name="Lennon N."/>
            <person name="Chapman S.B."/>
            <person name="Erlich R."/>
            <person name="Young S.K."/>
            <person name="Yandava C."/>
            <person name="Zeng Q."/>
            <person name="Alvarado L."/>
            <person name="Anderson S."/>
            <person name="Berlin A."/>
            <person name="Chen Z."/>
            <person name="Freedman E."/>
            <person name="Gellesch M."/>
            <person name="Goldberg J."/>
            <person name="Green L."/>
            <person name="Griggs A."/>
            <person name="Gujja S."/>
            <person name="Heilman E.R."/>
            <person name="Heiman D."/>
            <person name="Hollinger A."/>
            <person name="Howarth C."/>
            <person name="Larson L."/>
            <person name="Mehta T."/>
            <person name="Pearson M."/>
            <person name="Roberts A."/>
            <person name="Ryan E."/>
            <person name="Saif S."/>
            <person name="Shea T."/>
            <person name="Shenoy N."/>
            <person name="Sisk P."/>
            <person name="Stolte C."/>
            <person name="Sykes S."/>
            <person name="White J."/>
            <person name="Haas B."/>
            <person name="Nusbaum C."/>
            <person name="Birren B."/>
        </authorList>
    </citation>
    <scope>NUCLEOTIDE SEQUENCE [LARGE SCALE GENOMIC DNA]</scope>
    <source>
        <strain evidence="1 6">0608SB47</strain>
    </source>
</reference>
<evidence type="ECO:0000313" key="6">
    <source>
        <dbReference type="Proteomes" id="UP000297591"/>
    </source>
</evidence>
<dbReference type="EMBL" id="JF974299">
    <property type="protein sequence ID" value="AET72682.1"/>
    <property type="molecule type" value="Genomic_DNA"/>
</dbReference>
<reference evidence="3 5" key="3">
    <citation type="journal article" date="2016" name="Virology">
        <title>The genomic content and context of auxiliary metabolic genes in marine cyanomyoviruses.</title>
        <authorList>
            <person name="Crummett L.T."/>
            <person name="Puxty R.J."/>
            <person name="Weihe C."/>
            <person name="Marston M.F."/>
            <person name="Martiny J.B."/>
        </authorList>
    </citation>
    <scope>NUCLEOTIDE SEQUENCE [LARGE SCALE GENOMIC DNA]</scope>
    <source>
        <strain evidence="3">0810PA29</strain>
    </source>
</reference>
<accession>G8EXZ2</accession>
<reference evidence="2 4" key="1">
    <citation type="submission" date="2010-11" db="EMBL/GenBank/DDBJ databases">
        <title>The Genome Sequence of Synechococcus phage S-CAM8 0608BI06.</title>
        <authorList>
            <consortium name="The Broad Institute Genome Sequencing Platform"/>
            <person name="Henn M.R."/>
            <person name="Martiny J."/>
            <person name="Weihe C."/>
            <person name="Levin J."/>
            <person name="Malboeuf C."/>
            <person name="Casali M."/>
            <person name="Russ C."/>
            <person name="Lennon N."/>
            <person name="Chapman S.B."/>
            <person name="Erlich R."/>
            <person name="Young S.K."/>
            <person name="Yandava C."/>
            <person name="Zeng Q."/>
            <person name="Alvarado L."/>
            <person name="Anderson S."/>
            <person name="Berlin A."/>
            <person name="Chen Z."/>
            <person name="Freedman E."/>
            <person name="Gellesch M."/>
            <person name="Goldberg J."/>
            <person name="Green L."/>
            <person name="Griggs A."/>
            <person name="Gujja S."/>
            <person name="Heilman E.R."/>
            <person name="Heiman D."/>
            <person name="Hollinger A."/>
            <person name="Howarth C."/>
            <person name="Larson L."/>
            <person name="Mehta T."/>
            <person name="Pearson M."/>
            <person name="Roberts A."/>
            <person name="Ryan E."/>
            <person name="Saif S."/>
            <person name="Shea T."/>
            <person name="Shenoy N."/>
            <person name="Sisk P."/>
            <person name="Stolte C."/>
            <person name="Sykes S."/>
            <person name="White J."/>
            <person name="Haas B."/>
            <person name="Nusbaum C."/>
            <person name="Birren B."/>
        </authorList>
    </citation>
    <scope>NUCLEOTIDE SEQUENCE [LARGE SCALE GENOMIC DNA]</scope>
    <source>
        <strain evidence="2">S-CAM8 06008BI06</strain>
    </source>
</reference>